<reference evidence="2 3" key="1">
    <citation type="submission" date="2020-01" db="EMBL/GenBank/DDBJ databases">
        <authorList>
            <consortium name="DOE Joint Genome Institute"/>
            <person name="Haridas S."/>
            <person name="Albert R."/>
            <person name="Binder M."/>
            <person name="Bloem J."/>
            <person name="Labutti K."/>
            <person name="Salamov A."/>
            <person name="Andreopoulos B."/>
            <person name="Baker S.E."/>
            <person name="Barry K."/>
            <person name="Bills G."/>
            <person name="Bluhm B.H."/>
            <person name="Cannon C."/>
            <person name="Castanera R."/>
            <person name="Culley D.E."/>
            <person name="Daum C."/>
            <person name="Ezra D."/>
            <person name="Gonzalez J.B."/>
            <person name="Henrissat B."/>
            <person name="Kuo A."/>
            <person name="Liang C."/>
            <person name="Lipzen A."/>
            <person name="Lutzoni F."/>
            <person name="Magnuson J."/>
            <person name="Mondo S."/>
            <person name="Nolan M."/>
            <person name="Ohm R."/>
            <person name="Pangilinan J."/>
            <person name="Park H.-J.H."/>
            <person name="Ramirez L."/>
            <person name="Alfaro M."/>
            <person name="Sun H."/>
            <person name="Tritt A."/>
            <person name="Yoshinaga Y."/>
            <person name="Zwiers L.-H.L."/>
            <person name="Turgeon B.G."/>
            <person name="Goodwin S.B."/>
            <person name="Spatafora J.W."/>
            <person name="Crous P.W."/>
            <person name="Grigoriev I.V."/>
        </authorList>
    </citation>
    <scope>NUCLEOTIDE SEQUENCE [LARGE SCALE GENOMIC DNA]</scope>
    <source>
        <strain evidence="2 3">CBS 611.86</strain>
    </source>
</reference>
<dbReference type="EMBL" id="JAADJZ010000009">
    <property type="protein sequence ID" value="KAF2872376.1"/>
    <property type="molecule type" value="Genomic_DNA"/>
</dbReference>
<evidence type="ECO:0000313" key="2">
    <source>
        <dbReference type="EMBL" id="KAF2872376.1"/>
    </source>
</evidence>
<comment type="caution">
    <text evidence="2">The sequence shown here is derived from an EMBL/GenBank/DDBJ whole genome shotgun (WGS) entry which is preliminary data.</text>
</comment>
<proteinExistence type="predicted"/>
<gene>
    <name evidence="2" type="ORF">BDV95DRAFT_382227</name>
</gene>
<dbReference type="Proteomes" id="UP000481861">
    <property type="component" value="Unassembled WGS sequence"/>
</dbReference>
<keyword evidence="3" id="KW-1185">Reference proteome</keyword>
<evidence type="ECO:0000256" key="1">
    <source>
        <dbReference type="SAM" id="MobiDB-lite"/>
    </source>
</evidence>
<organism evidence="2 3">
    <name type="scientific">Massariosphaeria phaeospora</name>
    <dbReference type="NCBI Taxonomy" id="100035"/>
    <lineage>
        <taxon>Eukaryota</taxon>
        <taxon>Fungi</taxon>
        <taxon>Dikarya</taxon>
        <taxon>Ascomycota</taxon>
        <taxon>Pezizomycotina</taxon>
        <taxon>Dothideomycetes</taxon>
        <taxon>Pleosporomycetidae</taxon>
        <taxon>Pleosporales</taxon>
        <taxon>Pleosporales incertae sedis</taxon>
        <taxon>Massariosphaeria</taxon>
    </lineage>
</organism>
<name>A0A7C8M9F1_9PLEO</name>
<evidence type="ECO:0000313" key="3">
    <source>
        <dbReference type="Proteomes" id="UP000481861"/>
    </source>
</evidence>
<feature type="region of interest" description="Disordered" evidence="1">
    <location>
        <begin position="60"/>
        <end position="80"/>
    </location>
</feature>
<dbReference type="AlphaFoldDB" id="A0A7C8M9F1"/>
<accession>A0A7C8M9F1</accession>
<sequence length="216" mass="23298">MGAGQSASAPQAKNLAAPQSTAGCCRRARRSRLAIHATVRRYREMVLWLSPISSVHPPVVSHPTAPSRSNHPPILNQGERNPSFPSRCHMTIRRLAEWDDCFLLACLPACLLRGCSLPVRHGREQAGCGEAKLRDSGCAPSRGPTRCCIVLASCCIVSSQCELAMRPRCRLRAAATAWSGGSGIGVGRYRVAGGGRSSRASRQVVRCDAIMQLQQR</sequence>
<protein>
    <submittedName>
        <fullName evidence="2">Uncharacterized protein</fullName>
    </submittedName>
</protein>